<dbReference type="Proteomes" id="UP000276133">
    <property type="component" value="Unassembled WGS sequence"/>
</dbReference>
<gene>
    <name evidence="1" type="ORF">BpHYR1_017749</name>
</gene>
<proteinExistence type="predicted"/>
<sequence length="232" mass="25432">MLVFELSGSWMGFFLAKWHDEIGRVCRGQVFGEFGAPRAIFGQGRVGTGFGGVGERSAEQTGLGLLVTVGAGDRGSFATILDIVELFAGLLAEGVVLGPVVGADGLVQVLVVVRADSVRVESVVGEGGGLEGLRVQFAAFFLDDAEDADDTDDDSELFFRLCILFFCWKVVKFGKGNYLLSIFSAIINRFENWKLRWKSNMSLGICENFRLERVFLNNGHLEFKNKKETDVI</sequence>
<organism evidence="1 2">
    <name type="scientific">Brachionus plicatilis</name>
    <name type="common">Marine rotifer</name>
    <name type="synonym">Brachionus muelleri</name>
    <dbReference type="NCBI Taxonomy" id="10195"/>
    <lineage>
        <taxon>Eukaryota</taxon>
        <taxon>Metazoa</taxon>
        <taxon>Spiralia</taxon>
        <taxon>Gnathifera</taxon>
        <taxon>Rotifera</taxon>
        <taxon>Eurotatoria</taxon>
        <taxon>Monogononta</taxon>
        <taxon>Pseudotrocha</taxon>
        <taxon>Ploima</taxon>
        <taxon>Brachionidae</taxon>
        <taxon>Brachionus</taxon>
    </lineage>
</organism>
<reference evidence="1 2" key="1">
    <citation type="journal article" date="2018" name="Sci. Rep.">
        <title>Genomic signatures of local adaptation to the degree of environmental predictability in rotifers.</title>
        <authorList>
            <person name="Franch-Gras L."/>
            <person name="Hahn C."/>
            <person name="Garcia-Roger E.M."/>
            <person name="Carmona M.J."/>
            <person name="Serra M."/>
            <person name="Gomez A."/>
        </authorList>
    </citation>
    <scope>NUCLEOTIDE SEQUENCE [LARGE SCALE GENOMIC DNA]</scope>
    <source>
        <strain evidence="1">HYR1</strain>
    </source>
</reference>
<name>A0A3M7S6Z3_BRAPC</name>
<accession>A0A3M7S6Z3</accession>
<dbReference type="EMBL" id="REGN01001950">
    <property type="protein sequence ID" value="RNA31378.1"/>
    <property type="molecule type" value="Genomic_DNA"/>
</dbReference>
<protein>
    <submittedName>
        <fullName evidence="1">Uncharacterized protein</fullName>
    </submittedName>
</protein>
<comment type="caution">
    <text evidence="1">The sequence shown here is derived from an EMBL/GenBank/DDBJ whole genome shotgun (WGS) entry which is preliminary data.</text>
</comment>
<dbReference type="AlphaFoldDB" id="A0A3M7S6Z3"/>
<evidence type="ECO:0000313" key="2">
    <source>
        <dbReference type="Proteomes" id="UP000276133"/>
    </source>
</evidence>
<evidence type="ECO:0000313" key="1">
    <source>
        <dbReference type="EMBL" id="RNA31378.1"/>
    </source>
</evidence>
<keyword evidence="2" id="KW-1185">Reference proteome</keyword>